<evidence type="ECO:0000256" key="5">
    <source>
        <dbReference type="ARBA" id="ARBA00022692"/>
    </source>
</evidence>
<dbReference type="GO" id="GO:0008535">
    <property type="term" value="P:respiratory chain complex IV assembly"/>
    <property type="evidence" value="ECO:0007669"/>
    <property type="project" value="UniProtKB-UniRule"/>
</dbReference>
<evidence type="ECO:0000313" key="11">
    <source>
        <dbReference type="EMBL" id="HAE95372.1"/>
    </source>
</evidence>
<keyword evidence="5 10" id="KW-0812">Transmembrane</keyword>
<evidence type="ECO:0000256" key="4">
    <source>
        <dbReference type="ARBA" id="ARBA00015384"/>
    </source>
</evidence>
<feature type="topological domain" description="Periplasmic" evidence="10">
    <location>
        <begin position="27"/>
        <end position="192"/>
    </location>
</feature>
<dbReference type="PANTHER" id="PTHR21320">
    <property type="entry name" value="CYTOCHROME C OXIDASE ASSEMBLY PROTEIN COX11-RELATED"/>
    <property type="match status" value="1"/>
</dbReference>
<evidence type="ECO:0000256" key="3">
    <source>
        <dbReference type="ARBA" id="ARBA00009620"/>
    </source>
</evidence>
<dbReference type="Proteomes" id="UP000259173">
    <property type="component" value="Unassembled WGS sequence"/>
</dbReference>
<dbReference type="InterPro" id="IPR007533">
    <property type="entry name" value="Cyt_c_oxidase_assmbl_CtaG"/>
</dbReference>
<keyword evidence="7 10" id="KW-1133">Transmembrane helix</keyword>
<dbReference type="Pfam" id="PF04442">
    <property type="entry name" value="CtaG_Cox11"/>
    <property type="match status" value="1"/>
</dbReference>
<protein>
    <recommendedName>
        <fullName evidence="4 10">Cytochrome c oxidase assembly protein CtaG</fullName>
    </recommendedName>
</protein>
<proteinExistence type="inferred from homology"/>
<dbReference type="GeneID" id="92500759"/>
<dbReference type="GO" id="GO:0005886">
    <property type="term" value="C:plasma membrane"/>
    <property type="evidence" value="ECO:0007669"/>
    <property type="project" value="UniProtKB-SubCell"/>
</dbReference>
<dbReference type="RefSeq" id="WP_273240239.1">
    <property type="nucleotide sequence ID" value="NZ_CAMYIB010000016.1"/>
</dbReference>
<reference evidence="11 12" key="1">
    <citation type="journal article" date="2018" name="Nat. Biotechnol.">
        <title>A standardized bacterial taxonomy based on genome phylogeny substantially revises the tree of life.</title>
        <authorList>
            <person name="Parks D.H."/>
            <person name="Chuvochina M."/>
            <person name="Waite D.W."/>
            <person name="Rinke C."/>
            <person name="Skarshewski A."/>
            <person name="Chaumeil P.A."/>
            <person name="Hugenholtz P."/>
        </authorList>
    </citation>
    <scope>NUCLEOTIDE SEQUENCE [LARGE SCALE GENOMIC DNA]</scope>
    <source>
        <strain evidence="11">UBA8557</strain>
    </source>
</reference>
<comment type="function">
    <text evidence="1 10">Exerts its effect at some terminal stage of cytochrome c oxidase synthesis, probably by being involved in the insertion of the copper B into subunit I.</text>
</comment>
<organism evidence="11 12">
    <name type="scientific">Hyphomonas atlantica</name>
    <dbReference type="NCBI Taxonomy" id="1280948"/>
    <lineage>
        <taxon>Bacteria</taxon>
        <taxon>Pseudomonadati</taxon>
        <taxon>Pseudomonadota</taxon>
        <taxon>Alphaproteobacteria</taxon>
        <taxon>Hyphomonadales</taxon>
        <taxon>Hyphomonadaceae</taxon>
        <taxon>Hyphomonas</taxon>
    </lineage>
</organism>
<dbReference type="PIRSF" id="PIRSF005413">
    <property type="entry name" value="COX11"/>
    <property type="match status" value="1"/>
</dbReference>
<dbReference type="GO" id="GO:0005507">
    <property type="term" value="F:copper ion binding"/>
    <property type="evidence" value="ECO:0007669"/>
    <property type="project" value="InterPro"/>
</dbReference>
<keyword evidence="9 10" id="KW-0472">Membrane</keyword>
<dbReference type="PANTHER" id="PTHR21320:SF3">
    <property type="entry name" value="CYTOCHROME C OXIDASE ASSEMBLY PROTEIN COX11, MITOCHONDRIAL-RELATED"/>
    <property type="match status" value="1"/>
</dbReference>
<evidence type="ECO:0000256" key="8">
    <source>
        <dbReference type="ARBA" id="ARBA00023008"/>
    </source>
</evidence>
<evidence type="ECO:0000256" key="6">
    <source>
        <dbReference type="ARBA" id="ARBA00022968"/>
    </source>
</evidence>
<keyword evidence="8 10" id="KW-0186">Copper</keyword>
<dbReference type="SUPFAM" id="SSF110111">
    <property type="entry name" value="Ctag/Cox11"/>
    <property type="match status" value="1"/>
</dbReference>
<accession>A0A3B9L370</accession>
<keyword evidence="6 10" id="KW-0735">Signal-anchor</keyword>
<dbReference type="NCBIfam" id="NF003465">
    <property type="entry name" value="PRK05089.1"/>
    <property type="match status" value="1"/>
</dbReference>
<comment type="similarity">
    <text evidence="3 10">Belongs to the COX11/CtaG family.</text>
</comment>
<evidence type="ECO:0000256" key="10">
    <source>
        <dbReference type="HAMAP-Rule" id="MF_00155"/>
    </source>
</evidence>
<evidence type="ECO:0000256" key="2">
    <source>
        <dbReference type="ARBA" id="ARBA00004382"/>
    </source>
</evidence>
<dbReference type="AlphaFoldDB" id="A0A3B9L370"/>
<gene>
    <name evidence="10" type="primary">ctaG</name>
    <name evidence="11" type="ORF">DCG65_12490</name>
</gene>
<dbReference type="Gene3D" id="2.60.370.10">
    <property type="entry name" value="Ctag/Cox11"/>
    <property type="match status" value="1"/>
</dbReference>
<comment type="caution">
    <text evidence="11">The sequence shown here is derived from an EMBL/GenBank/DDBJ whole genome shotgun (WGS) entry which is preliminary data.</text>
</comment>
<evidence type="ECO:0000313" key="12">
    <source>
        <dbReference type="Proteomes" id="UP000259173"/>
    </source>
</evidence>
<comment type="subcellular location">
    <subcellularLocation>
        <location evidence="2 10">Cell inner membrane</location>
        <topology evidence="2 10">Single-pass type II membrane protein</topology>
        <orientation evidence="2 10">Periplasmic side</orientation>
    </subcellularLocation>
</comment>
<keyword evidence="10" id="KW-0997">Cell inner membrane</keyword>
<sequence length="192" mass="21003">MRLSNTKVALISLGVFSGMLGLGFAADPLYDTFCKVTGFGGTTRIAIAAPEMVVDQTIDVRFDANVADVPLLFRPLQTEQELKLGQHGLAFYEVTNPTDREVRVIASYNVTPHYAGLYFNKLECFCFEERVIAPGETKKLPIVYFVSADMLEDRVAKSLETITLSYTFFDSSSYSGEEKAAQKGAANSANAG</sequence>
<keyword evidence="10" id="KW-1003">Cell membrane</keyword>
<dbReference type="HAMAP" id="MF_00155">
    <property type="entry name" value="CtaG"/>
    <property type="match status" value="1"/>
</dbReference>
<dbReference type="InterPro" id="IPR023471">
    <property type="entry name" value="CtaG/Cox11_dom_sf"/>
</dbReference>
<evidence type="ECO:0000256" key="7">
    <source>
        <dbReference type="ARBA" id="ARBA00022989"/>
    </source>
</evidence>
<evidence type="ECO:0000256" key="9">
    <source>
        <dbReference type="ARBA" id="ARBA00023136"/>
    </source>
</evidence>
<dbReference type="EMBL" id="DMBR01000379">
    <property type="protein sequence ID" value="HAE95372.1"/>
    <property type="molecule type" value="Genomic_DNA"/>
</dbReference>
<feature type="topological domain" description="Cytoplasmic" evidence="10">
    <location>
        <begin position="1"/>
        <end position="7"/>
    </location>
</feature>
<evidence type="ECO:0000256" key="1">
    <source>
        <dbReference type="ARBA" id="ARBA00004007"/>
    </source>
</evidence>
<name>A0A3B9L370_9PROT</name>